<feature type="compositionally biased region" description="Polar residues" evidence="1">
    <location>
        <begin position="98"/>
        <end position="108"/>
    </location>
</feature>
<comment type="caution">
    <text evidence="2">The sequence shown here is derived from an EMBL/GenBank/DDBJ whole genome shotgun (WGS) entry which is preliminary data.</text>
</comment>
<evidence type="ECO:0000313" key="3">
    <source>
        <dbReference type="Proteomes" id="UP000549394"/>
    </source>
</evidence>
<feature type="compositionally biased region" description="Polar residues" evidence="1">
    <location>
        <begin position="39"/>
        <end position="56"/>
    </location>
</feature>
<name>A0A7I8V6T3_9ANNE</name>
<feature type="region of interest" description="Disordered" evidence="1">
    <location>
        <begin position="1"/>
        <end position="79"/>
    </location>
</feature>
<organism evidence="2 3">
    <name type="scientific">Dimorphilus gyrociliatus</name>
    <dbReference type="NCBI Taxonomy" id="2664684"/>
    <lineage>
        <taxon>Eukaryota</taxon>
        <taxon>Metazoa</taxon>
        <taxon>Spiralia</taxon>
        <taxon>Lophotrochozoa</taxon>
        <taxon>Annelida</taxon>
        <taxon>Polychaeta</taxon>
        <taxon>Polychaeta incertae sedis</taxon>
        <taxon>Dinophilidae</taxon>
        <taxon>Dimorphilus</taxon>
    </lineage>
</organism>
<gene>
    <name evidence="2" type="ORF">DGYR_LOCUS1142</name>
</gene>
<feature type="compositionally biased region" description="Basic and acidic residues" evidence="1">
    <location>
        <begin position="116"/>
        <end position="131"/>
    </location>
</feature>
<reference evidence="2 3" key="1">
    <citation type="submission" date="2020-08" db="EMBL/GenBank/DDBJ databases">
        <authorList>
            <person name="Hejnol A."/>
        </authorList>
    </citation>
    <scope>NUCLEOTIDE SEQUENCE [LARGE SCALE GENOMIC DNA]</scope>
</reference>
<accession>A0A7I8V6T3</accession>
<evidence type="ECO:0000313" key="2">
    <source>
        <dbReference type="EMBL" id="CAD5111916.1"/>
    </source>
</evidence>
<sequence length="163" mass="18395">MEDEIDREPVKLTDKASFRDESESIRRALEETRRRHTKSLPSASGKSKPGQLQQLPVTPHLQPEMHSRQLNRAQVGDVEKKKLEPLNKEMKVMLPTINTFDGPQSARTTLPPVSPSDKRKLEELSYKDKVKLHNSAPNSPLVGRSPLKTKITLDSSSLLSPRK</sequence>
<dbReference type="AlphaFoldDB" id="A0A7I8V6T3"/>
<proteinExistence type="predicted"/>
<protein>
    <submittedName>
        <fullName evidence="2">Uncharacterized protein</fullName>
    </submittedName>
</protein>
<dbReference type="Proteomes" id="UP000549394">
    <property type="component" value="Unassembled WGS sequence"/>
</dbReference>
<dbReference type="EMBL" id="CAJFCJ010000002">
    <property type="protein sequence ID" value="CAD5111916.1"/>
    <property type="molecule type" value="Genomic_DNA"/>
</dbReference>
<feature type="compositionally biased region" description="Basic and acidic residues" evidence="1">
    <location>
        <begin position="7"/>
        <end position="33"/>
    </location>
</feature>
<feature type="region of interest" description="Disordered" evidence="1">
    <location>
        <begin position="98"/>
        <end position="148"/>
    </location>
</feature>
<keyword evidence="3" id="KW-1185">Reference proteome</keyword>
<evidence type="ECO:0000256" key="1">
    <source>
        <dbReference type="SAM" id="MobiDB-lite"/>
    </source>
</evidence>